<proteinExistence type="predicted"/>
<organism evidence="1 2">
    <name type="scientific">Hemibagrus wyckioides</name>
    <dbReference type="NCBI Taxonomy" id="337641"/>
    <lineage>
        <taxon>Eukaryota</taxon>
        <taxon>Metazoa</taxon>
        <taxon>Chordata</taxon>
        <taxon>Craniata</taxon>
        <taxon>Vertebrata</taxon>
        <taxon>Euteleostomi</taxon>
        <taxon>Actinopterygii</taxon>
        <taxon>Neopterygii</taxon>
        <taxon>Teleostei</taxon>
        <taxon>Ostariophysi</taxon>
        <taxon>Siluriformes</taxon>
        <taxon>Bagridae</taxon>
        <taxon>Hemibagrus</taxon>
    </lineage>
</organism>
<sequence length="77" mass="8468">MESRADEPKGRELTDSAEVQFSDDAEALDTMVVSVEEKIAVCDAILQDLLAVQRIIKEKGLCDAAFQEQKNQADLAL</sequence>
<dbReference type="Proteomes" id="UP000824219">
    <property type="component" value="Linkage Group LG01"/>
</dbReference>
<reference evidence="1 2" key="1">
    <citation type="submission" date="2021-06" db="EMBL/GenBank/DDBJ databases">
        <title>Chromosome-level genome assembly of the red-tail catfish (Hemibagrus wyckioides).</title>
        <authorList>
            <person name="Shao F."/>
        </authorList>
    </citation>
    <scope>NUCLEOTIDE SEQUENCE [LARGE SCALE GENOMIC DNA]</scope>
    <source>
        <strain evidence="1">EC202008001</strain>
        <tissue evidence="1">Blood</tissue>
    </source>
</reference>
<evidence type="ECO:0000313" key="1">
    <source>
        <dbReference type="EMBL" id="KAG7336141.1"/>
    </source>
</evidence>
<name>A0A9D3SSW0_9TELE</name>
<dbReference type="AlphaFoldDB" id="A0A9D3SSW0"/>
<gene>
    <name evidence="1" type="ORF">KOW79_000834</name>
</gene>
<keyword evidence="2" id="KW-1185">Reference proteome</keyword>
<comment type="caution">
    <text evidence="1">The sequence shown here is derived from an EMBL/GenBank/DDBJ whole genome shotgun (WGS) entry which is preliminary data.</text>
</comment>
<accession>A0A9D3SSW0</accession>
<evidence type="ECO:0000313" key="2">
    <source>
        <dbReference type="Proteomes" id="UP000824219"/>
    </source>
</evidence>
<protein>
    <submittedName>
        <fullName evidence="1">Uncharacterized protein</fullName>
    </submittedName>
</protein>
<dbReference type="EMBL" id="JAHKSW010000001">
    <property type="protein sequence ID" value="KAG7336141.1"/>
    <property type="molecule type" value="Genomic_DNA"/>
</dbReference>